<sequence length="662" mass="76098">MAGTPEETSHEVNELTKHDESEIENVLSSTVGEFERSSFKLHLKRQAQLCKSALVSKYKYLPESLSEIGAAFEEFIFNPISKADKEQQDARFNLYPPFLIPERTACYSSFFNVVPLPFSCMANRSGTTKIQELKEKKSYDYLPKFDDDTFVIADGLGSEVTATEALPRNSRLVHLQQDYDRISIMKDKLRYVNHFAYPALNLPPKINKQLITSLFKPFQVGAEGEDADYVFTEVDFAELLKDYPCDSTPEQLAGIFRKNLLKTIQYVLPVKLMEAMFRHAGYIKKVQEILHYTFHHGFIRYLGDITQRNLSNFVTFHGMTFENRNNNSTVHTTLDLIDGEDYMVDTIYLFLVMTWQTVMGIWQQNLNSTNMELLKSLLKKRGKTLLMIRDCDFMAEQILDWITDSGELIKIFQECSPDFVSQMQLAVFRTFILARSNIVAGLVPALVKDFVPTCYQESPPSLWTHVYLLNLSYYLFNHGDYCQTFFFTDAEIKTPENSIYCNCNLCAPHRVPAYNVALHNEIQAIGTFDFLVPKSDGEDQRLSLSPGLWGNSYLEHFFGSDFFPFEVKKYLDFPNEFRAEMRACVITKPRVLSAINHIRKQKEKFLLEKGSGIYLDPETGETLNPKLLSQSSEHSAKHTTTSTGVTKPEEDKKEEKSSRYLL</sequence>
<evidence type="ECO:0000256" key="3">
    <source>
        <dbReference type="ARBA" id="ARBA00022553"/>
    </source>
</evidence>
<keyword evidence="3" id="KW-0597">Phosphoprotein</keyword>
<organism evidence="15">
    <name type="scientific">Siadenovirus sp</name>
    <dbReference type="NCBI Taxonomy" id="2671519"/>
    <lineage>
        <taxon>Viruses</taxon>
        <taxon>Varidnaviria</taxon>
        <taxon>Bamfordvirae</taxon>
        <taxon>Preplasmiviricota</taxon>
        <taxon>Polisuviricotina</taxon>
        <taxon>Pharingeaviricetes</taxon>
        <taxon>Rowavirales</taxon>
        <taxon>Adenoviridae</taxon>
        <taxon>Siadenovirus</taxon>
    </lineage>
</organism>
<evidence type="ECO:0000256" key="14">
    <source>
        <dbReference type="SAM" id="MobiDB-lite"/>
    </source>
</evidence>
<keyword evidence="8" id="KW-0426">Late protein</keyword>
<reference evidence="15" key="1">
    <citation type="journal article" date="2021" name="Eur. J. Wildl. Res.">
        <title>Increased mortality in wild tits in North Rhine-Westphalia (Germany) in 2020 with a special focus on Suttonella ornithocola and other infectious pathogens.</title>
        <authorList>
            <person name="Fischer L."/>
            <person name="Peters M."/>
            <person name="Merbach S."/>
            <person name="Eydner M."/>
            <person name="Kuczka A."/>
            <person name="Lambertz J."/>
            <person name="Kummerfeld M."/>
            <person name="Kahnt K."/>
            <person name="Weiss A."/>
            <person name="Petersen H."/>
        </authorList>
    </citation>
    <scope>NUCLEOTIDE SEQUENCE</scope>
    <source>
        <strain evidence="15">S478/20</strain>
    </source>
</reference>
<dbReference type="EMBL" id="MW508338">
    <property type="protein sequence ID" value="UVZ42958.1"/>
    <property type="molecule type" value="Genomic_DNA"/>
</dbReference>
<keyword evidence="10" id="KW-0143">Chaperone</keyword>
<keyword evidence="4" id="KW-0945">Host-virus interaction</keyword>
<evidence type="ECO:0000256" key="7">
    <source>
        <dbReference type="ARBA" id="ARBA00022884"/>
    </source>
</evidence>
<evidence type="ECO:0000256" key="2">
    <source>
        <dbReference type="ARBA" id="ARBA00022481"/>
    </source>
</evidence>
<evidence type="ECO:0000256" key="11">
    <source>
        <dbReference type="ARBA" id="ARBA00023200"/>
    </source>
</evidence>
<evidence type="ECO:0000256" key="12">
    <source>
        <dbReference type="ARBA" id="ARBA00023247"/>
    </source>
</evidence>
<dbReference type="GO" id="GO:0003723">
    <property type="term" value="F:RNA binding"/>
    <property type="evidence" value="ECO:0007669"/>
    <property type="project" value="UniProtKB-KW"/>
</dbReference>
<feature type="region of interest" description="Disordered" evidence="14">
    <location>
        <begin position="624"/>
        <end position="662"/>
    </location>
</feature>
<keyword evidence="12" id="KW-1262">Eukaryotic host gene expression shutoff by virus</keyword>
<evidence type="ECO:0000256" key="13">
    <source>
        <dbReference type="ARBA" id="ARBA00023325"/>
    </source>
</evidence>
<keyword evidence="11" id="KW-1035">Host cytoplasm</keyword>
<evidence type="ECO:0000313" key="15">
    <source>
        <dbReference type="EMBL" id="UVZ42958.1"/>
    </source>
</evidence>
<reference evidence="15" key="2">
    <citation type="journal article" date="2022" name="Infect. Genet. Evol.">
        <title>The genome and phylogenetic analyses of tit siadenoviruses reveal both a novel avian host and viral species.</title>
        <authorList>
            <person name="Gellert A."/>
            <person name="Benko M."/>
            <person name="Harrach B."/>
            <person name="Peters M."/>
            <person name="Kajan G.L."/>
        </authorList>
    </citation>
    <scope>NUCLEOTIDE SEQUENCE</scope>
    <source>
        <strain evidence="15">S478/20</strain>
    </source>
</reference>
<keyword evidence="2" id="KW-0488">Methylation</keyword>
<evidence type="ECO:0000256" key="10">
    <source>
        <dbReference type="ARBA" id="ARBA00023186"/>
    </source>
</evidence>
<proteinExistence type="predicted"/>
<keyword evidence="5" id="KW-1155">Translational shunt</keyword>
<dbReference type="InterPro" id="IPR003381">
    <property type="entry name" value="L4"/>
</dbReference>
<feature type="compositionally biased region" description="Basic and acidic residues" evidence="14">
    <location>
        <begin position="647"/>
        <end position="662"/>
    </location>
</feature>
<keyword evidence="16" id="KW-1185">Reference proteome</keyword>
<protein>
    <submittedName>
        <fullName evidence="15">100K</fullName>
    </submittedName>
</protein>
<evidence type="ECO:0000313" key="16">
    <source>
        <dbReference type="Proteomes" id="UP001059127"/>
    </source>
</evidence>
<evidence type="ECO:0000256" key="5">
    <source>
        <dbReference type="ARBA" id="ARBA00022586"/>
    </source>
</evidence>
<evidence type="ECO:0000256" key="1">
    <source>
        <dbReference type="ARBA" id="ARBA00022448"/>
    </source>
</evidence>
<name>A0A9E7U8K2_9ADEN</name>
<dbReference type="Proteomes" id="UP001059127">
    <property type="component" value="Segment"/>
</dbReference>
<evidence type="ECO:0000256" key="6">
    <source>
        <dbReference type="ARBA" id="ARBA00022809"/>
    </source>
</evidence>
<evidence type="ECO:0000256" key="8">
    <source>
        <dbReference type="ARBA" id="ARBA00022921"/>
    </source>
</evidence>
<evidence type="ECO:0000256" key="9">
    <source>
        <dbReference type="ARBA" id="ARBA00022995"/>
    </source>
</evidence>
<dbReference type="Pfam" id="PF02438">
    <property type="entry name" value="Adeno_100"/>
    <property type="match status" value="1"/>
</dbReference>
<keyword evidence="13" id="KW-1075">Inhibition of eukaryotic host translation factors by virus</keyword>
<keyword evidence="9" id="KW-1190">Host gene expression shutoff by virus</keyword>
<dbReference type="GO" id="GO:0039704">
    <property type="term" value="P:viral translational shunt"/>
    <property type="evidence" value="ECO:0007669"/>
    <property type="project" value="InterPro"/>
</dbReference>
<accession>A0A9E7U8K2</accession>
<keyword evidence="1" id="KW-0813">Transport</keyword>
<keyword evidence="7" id="KW-0694">RNA-binding</keyword>
<dbReference type="GO" id="GO:0039657">
    <property type="term" value="P:symbiont-mediated suppression of host gene expression"/>
    <property type="evidence" value="ECO:0007669"/>
    <property type="project" value="UniProtKB-KW"/>
</dbReference>
<keyword evidence="6" id="KW-1193">Eukaryotic host translation shutoff by virus</keyword>
<feature type="compositionally biased region" description="Polar residues" evidence="14">
    <location>
        <begin position="627"/>
        <end position="645"/>
    </location>
</feature>
<dbReference type="GO" id="GO:0039606">
    <property type="term" value="P:symbiont-mediated suppression of host translation initiation"/>
    <property type="evidence" value="ECO:0007669"/>
    <property type="project" value="UniProtKB-KW"/>
</dbReference>
<evidence type="ECO:0000256" key="4">
    <source>
        <dbReference type="ARBA" id="ARBA00022581"/>
    </source>
</evidence>